<evidence type="ECO:0000256" key="1">
    <source>
        <dbReference type="ARBA" id="ARBA00004651"/>
    </source>
</evidence>
<dbReference type="Proteomes" id="UP001596143">
    <property type="component" value="Unassembled WGS sequence"/>
</dbReference>
<feature type="transmembrane region" description="Helical" evidence="6">
    <location>
        <begin position="83"/>
        <end position="105"/>
    </location>
</feature>
<dbReference type="PANTHER" id="PTHR30250">
    <property type="entry name" value="PST FAMILY PREDICTED COLANIC ACID TRANSPORTER"/>
    <property type="match status" value="1"/>
</dbReference>
<feature type="transmembrane region" description="Helical" evidence="6">
    <location>
        <begin position="41"/>
        <end position="62"/>
    </location>
</feature>
<evidence type="ECO:0000256" key="2">
    <source>
        <dbReference type="ARBA" id="ARBA00022475"/>
    </source>
</evidence>
<dbReference type="RefSeq" id="WP_270896360.1">
    <property type="nucleotide sequence ID" value="NZ_JBHSPF010000015.1"/>
</dbReference>
<dbReference type="PANTHER" id="PTHR30250:SF24">
    <property type="entry name" value="STAGE V SPORULATION PROTEIN B"/>
    <property type="match status" value="1"/>
</dbReference>
<feature type="transmembrane region" description="Helical" evidence="6">
    <location>
        <begin position="351"/>
        <end position="374"/>
    </location>
</feature>
<feature type="transmembrane region" description="Helical" evidence="6">
    <location>
        <begin position="150"/>
        <end position="167"/>
    </location>
</feature>
<dbReference type="InterPro" id="IPR002797">
    <property type="entry name" value="Polysacc_synth"/>
</dbReference>
<gene>
    <name evidence="7" type="ORF">ACFPTR_02690</name>
</gene>
<protein>
    <submittedName>
        <fullName evidence="7">Oligosaccharide flippase family protein</fullName>
    </submittedName>
</protein>
<comment type="subcellular location">
    <subcellularLocation>
        <location evidence="1">Cell membrane</location>
        <topology evidence="1">Multi-pass membrane protein</topology>
    </subcellularLocation>
</comment>
<reference evidence="8" key="1">
    <citation type="journal article" date="2019" name="Int. J. Syst. Evol. Microbiol.">
        <title>The Global Catalogue of Microorganisms (GCM) 10K type strain sequencing project: providing services to taxonomists for standard genome sequencing and annotation.</title>
        <authorList>
            <consortium name="The Broad Institute Genomics Platform"/>
            <consortium name="The Broad Institute Genome Sequencing Center for Infectious Disease"/>
            <person name="Wu L."/>
            <person name="Ma J."/>
        </authorList>
    </citation>
    <scope>NUCLEOTIDE SEQUENCE [LARGE SCALE GENOMIC DNA]</scope>
    <source>
        <strain evidence="8">CGMCC 1.15790</strain>
    </source>
</reference>
<evidence type="ECO:0000313" key="7">
    <source>
        <dbReference type="EMBL" id="MFC5627800.1"/>
    </source>
</evidence>
<evidence type="ECO:0000256" key="3">
    <source>
        <dbReference type="ARBA" id="ARBA00022692"/>
    </source>
</evidence>
<feature type="transmembrane region" description="Helical" evidence="6">
    <location>
        <begin position="117"/>
        <end position="138"/>
    </location>
</feature>
<keyword evidence="3 6" id="KW-0812">Transmembrane</keyword>
<keyword evidence="5 6" id="KW-0472">Membrane</keyword>
<dbReference type="Pfam" id="PF01943">
    <property type="entry name" value="Polysacc_synt"/>
    <property type="match status" value="1"/>
</dbReference>
<accession>A0ABW0U4Z6</accession>
<evidence type="ECO:0000256" key="5">
    <source>
        <dbReference type="ARBA" id="ARBA00023136"/>
    </source>
</evidence>
<keyword evidence="4 6" id="KW-1133">Transmembrane helix</keyword>
<organism evidence="7 8">
    <name type="scientific">Aliibacillus thermotolerans</name>
    <dbReference type="NCBI Taxonomy" id="1834418"/>
    <lineage>
        <taxon>Bacteria</taxon>
        <taxon>Bacillati</taxon>
        <taxon>Bacillota</taxon>
        <taxon>Bacilli</taxon>
        <taxon>Bacillales</taxon>
        <taxon>Bacillaceae</taxon>
        <taxon>Aliibacillus</taxon>
    </lineage>
</organism>
<keyword evidence="2" id="KW-1003">Cell membrane</keyword>
<proteinExistence type="predicted"/>
<sequence>MRGRMWGNIVVLLIAAFLGECLEFLIQMMLARELGEEGLGMYMSLLPTIMFLVVIASFEIPVSLSKMIAETKESYHLSLLQHVIRFVTAFTLFCMVGAILLFPLIPVFNSYHEALPFLLFILIPIISFSSVARGYFMGVSKMTMIAGANFLRRAVQLVLLILLFQLLRVSGEVAILLSISTLIATEAVVLTFLSLFLWKDIKGMKKEMSETIENDTVFRRLFSVSLPTTGLRVFHAASFAVKPFLIKFALMQAGVEEEIAVSQYGELAGVAFAIGFFPAFIAHVLLIVFIPAVSRLYAQKNIPQLKRLFWNAMKGTMVYATPAAILFYSFADPLTALFFDESLASLYLQLLVPYFFFHFFVIPMQAFLIGLGLIKDAFYHAVWSTFFSYVCMFVLGSLPSLQMDGIIIGMNAGVVLLTWMHFLTIQHRLKEPVFFHWKEAIR</sequence>
<feature type="transmembrane region" description="Helical" evidence="6">
    <location>
        <begin position="173"/>
        <end position="198"/>
    </location>
</feature>
<evidence type="ECO:0000256" key="4">
    <source>
        <dbReference type="ARBA" id="ARBA00022989"/>
    </source>
</evidence>
<feature type="transmembrane region" description="Helical" evidence="6">
    <location>
        <begin position="381"/>
        <end position="399"/>
    </location>
</feature>
<feature type="transmembrane region" description="Helical" evidence="6">
    <location>
        <begin position="308"/>
        <end position="331"/>
    </location>
</feature>
<dbReference type="InterPro" id="IPR050833">
    <property type="entry name" value="Poly_Biosynth_Transport"/>
</dbReference>
<comment type="caution">
    <text evidence="7">The sequence shown here is derived from an EMBL/GenBank/DDBJ whole genome shotgun (WGS) entry which is preliminary data.</text>
</comment>
<name>A0ABW0U4Z6_9BACI</name>
<feature type="transmembrane region" description="Helical" evidence="6">
    <location>
        <begin position="405"/>
        <end position="425"/>
    </location>
</feature>
<feature type="transmembrane region" description="Helical" evidence="6">
    <location>
        <begin position="270"/>
        <end position="296"/>
    </location>
</feature>
<dbReference type="EMBL" id="JBHSPF010000015">
    <property type="protein sequence ID" value="MFC5627800.1"/>
    <property type="molecule type" value="Genomic_DNA"/>
</dbReference>
<evidence type="ECO:0000313" key="8">
    <source>
        <dbReference type="Proteomes" id="UP001596143"/>
    </source>
</evidence>
<evidence type="ECO:0000256" key="6">
    <source>
        <dbReference type="SAM" id="Phobius"/>
    </source>
</evidence>
<keyword evidence="8" id="KW-1185">Reference proteome</keyword>